<dbReference type="Proteomes" id="UP000677054">
    <property type="component" value="Unassembled WGS sequence"/>
</dbReference>
<evidence type="ECO:0000259" key="7">
    <source>
        <dbReference type="Pfam" id="PF00728"/>
    </source>
</evidence>
<dbReference type="Gene3D" id="3.20.20.80">
    <property type="entry name" value="Glycosidases"/>
    <property type="match status" value="3"/>
</dbReference>
<dbReference type="GO" id="GO:0006689">
    <property type="term" value="P:ganglioside catabolic process"/>
    <property type="evidence" value="ECO:0007669"/>
    <property type="project" value="TreeGrafter"/>
</dbReference>
<feature type="domain" description="Glycoside hydrolase family 20 catalytic" evidence="7">
    <location>
        <begin position="72"/>
        <end position="126"/>
    </location>
</feature>
<dbReference type="SUPFAM" id="SSF51445">
    <property type="entry name" value="(Trans)glycosidases"/>
    <property type="match status" value="1"/>
</dbReference>
<evidence type="ECO:0000256" key="4">
    <source>
        <dbReference type="ARBA" id="ARBA00022801"/>
    </source>
</evidence>
<protein>
    <recommendedName>
        <fullName evidence="3">beta-N-acetylhexosaminidase</fullName>
        <ecNumber evidence="3">3.2.1.52</ecNumber>
    </recommendedName>
</protein>
<keyword evidence="4" id="KW-0378">Hydrolase</keyword>
<dbReference type="PANTHER" id="PTHR22600:SF21">
    <property type="entry name" value="BETA-HEXOSAMINIDASE A"/>
    <property type="match status" value="1"/>
</dbReference>
<dbReference type="GO" id="GO:0005975">
    <property type="term" value="P:carbohydrate metabolic process"/>
    <property type="evidence" value="ECO:0007669"/>
    <property type="project" value="InterPro"/>
</dbReference>
<dbReference type="GO" id="GO:0004563">
    <property type="term" value="F:beta-N-acetylhexosaminidase activity"/>
    <property type="evidence" value="ECO:0007669"/>
    <property type="project" value="UniProtKB-EC"/>
</dbReference>
<feature type="domain" description="Glycoside hydrolase family 20 catalytic" evidence="7">
    <location>
        <begin position="223"/>
        <end position="281"/>
    </location>
</feature>
<name>A0A7R9FNL8_9CRUS</name>
<dbReference type="InterPro" id="IPR025705">
    <property type="entry name" value="Beta_hexosaminidase_sua/sub"/>
</dbReference>
<dbReference type="Pfam" id="PF00728">
    <property type="entry name" value="Glyco_hydro_20"/>
    <property type="match status" value="3"/>
</dbReference>
<evidence type="ECO:0000256" key="1">
    <source>
        <dbReference type="ARBA" id="ARBA00001231"/>
    </source>
</evidence>
<dbReference type="EMBL" id="CAJPEV010002344">
    <property type="protein sequence ID" value="CAG0896592.1"/>
    <property type="molecule type" value="Genomic_DNA"/>
</dbReference>
<organism evidence="8">
    <name type="scientific">Darwinula stevensoni</name>
    <dbReference type="NCBI Taxonomy" id="69355"/>
    <lineage>
        <taxon>Eukaryota</taxon>
        <taxon>Metazoa</taxon>
        <taxon>Ecdysozoa</taxon>
        <taxon>Arthropoda</taxon>
        <taxon>Crustacea</taxon>
        <taxon>Oligostraca</taxon>
        <taxon>Ostracoda</taxon>
        <taxon>Podocopa</taxon>
        <taxon>Podocopida</taxon>
        <taxon>Darwinulocopina</taxon>
        <taxon>Darwinuloidea</taxon>
        <taxon>Darwinulidae</taxon>
        <taxon>Darwinula</taxon>
    </lineage>
</organism>
<evidence type="ECO:0000256" key="2">
    <source>
        <dbReference type="ARBA" id="ARBA00006285"/>
    </source>
</evidence>
<dbReference type="PANTHER" id="PTHR22600">
    <property type="entry name" value="BETA-HEXOSAMINIDASE"/>
    <property type="match status" value="1"/>
</dbReference>
<dbReference type="EMBL" id="LR901861">
    <property type="protein sequence ID" value="CAD7249530.1"/>
    <property type="molecule type" value="Genomic_DNA"/>
</dbReference>
<keyword evidence="9" id="KW-1185">Reference proteome</keyword>
<evidence type="ECO:0000256" key="3">
    <source>
        <dbReference type="ARBA" id="ARBA00012663"/>
    </source>
</evidence>
<feature type="region of interest" description="Disordered" evidence="6">
    <location>
        <begin position="23"/>
        <end position="48"/>
    </location>
</feature>
<comment type="similarity">
    <text evidence="2">Belongs to the glycosyl hydrolase 20 family.</text>
</comment>
<gene>
    <name evidence="8" type="ORF">DSTB1V02_LOCUS9321</name>
</gene>
<dbReference type="AlphaFoldDB" id="A0A7R9FNL8"/>
<dbReference type="InterPro" id="IPR015883">
    <property type="entry name" value="Glyco_hydro_20_cat"/>
</dbReference>
<evidence type="ECO:0000256" key="6">
    <source>
        <dbReference type="SAM" id="MobiDB-lite"/>
    </source>
</evidence>
<proteinExistence type="inferred from homology"/>
<reference evidence="8" key="1">
    <citation type="submission" date="2020-11" db="EMBL/GenBank/DDBJ databases">
        <authorList>
            <person name="Tran Van P."/>
        </authorList>
    </citation>
    <scope>NUCLEOTIDE SEQUENCE</scope>
</reference>
<dbReference type="PRINTS" id="PR00738">
    <property type="entry name" value="GLHYDRLASE20"/>
</dbReference>
<dbReference type="GO" id="GO:0005764">
    <property type="term" value="C:lysosome"/>
    <property type="evidence" value="ECO:0007669"/>
    <property type="project" value="TreeGrafter"/>
</dbReference>
<dbReference type="EC" id="3.2.1.52" evidence="3"/>
<dbReference type="GO" id="GO:0016020">
    <property type="term" value="C:membrane"/>
    <property type="evidence" value="ECO:0007669"/>
    <property type="project" value="TreeGrafter"/>
</dbReference>
<evidence type="ECO:0000256" key="5">
    <source>
        <dbReference type="PIRSR" id="PIRSR625705-1"/>
    </source>
</evidence>
<dbReference type="OrthoDB" id="428480at2759"/>
<accession>A0A7R9FNL8</accession>
<feature type="domain" description="Glycoside hydrolase family 20 catalytic" evidence="7">
    <location>
        <begin position="136"/>
        <end position="204"/>
    </location>
</feature>
<dbReference type="GO" id="GO:0030203">
    <property type="term" value="P:glycosaminoglycan metabolic process"/>
    <property type="evidence" value="ECO:0007669"/>
    <property type="project" value="TreeGrafter"/>
</dbReference>
<feature type="compositionally biased region" description="Polar residues" evidence="6">
    <location>
        <begin position="31"/>
        <end position="40"/>
    </location>
</feature>
<dbReference type="InterPro" id="IPR017853">
    <property type="entry name" value="GH"/>
</dbReference>
<feature type="active site" description="Proton donor" evidence="5">
    <location>
        <position position="201"/>
    </location>
</feature>
<evidence type="ECO:0000313" key="8">
    <source>
        <dbReference type="EMBL" id="CAD7249530.1"/>
    </source>
</evidence>
<sequence length="323" mass="37001">MNENAISFKLDVPTYIEDNSDVSEDDLNESYGKSTSQPTVPLSPARFSPGSHPSVPQFLVSATSVSDWPRLSWRGLLLDTSRLFLPKTTIFETLDLMAMHKLNVFHRHIVDDHSFSYESARFPFLRSLLNPSARYTQSWGKAMPGLLTACQGASLWKMFLDLPEYGPIDPSREENNAFLRKFFWEVQETFHDRFLHRGGDEVDFLCCTAFVLLVPGLHLLRDTDWENYYKCDPENFPGNTAQKMLVLGGEVCLWGEFPDKTNLLSRLWPRGSAAAERLWSPREAQDADFFASRMNEHRCRLRRRGFPAQPINGPYSCDHLSIP</sequence>
<evidence type="ECO:0000313" key="9">
    <source>
        <dbReference type="Proteomes" id="UP000677054"/>
    </source>
</evidence>
<comment type="catalytic activity">
    <reaction evidence="1">
        <text>Hydrolysis of terminal non-reducing N-acetyl-D-hexosamine residues in N-acetyl-beta-D-hexosaminides.</text>
        <dbReference type="EC" id="3.2.1.52"/>
    </reaction>
</comment>